<organism evidence="1 2">
    <name type="scientific">Kosmotoga pacifica</name>
    <dbReference type="NCBI Taxonomy" id="1330330"/>
    <lineage>
        <taxon>Bacteria</taxon>
        <taxon>Thermotogati</taxon>
        <taxon>Thermotogota</taxon>
        <taxon>Thermotogae</taxon>
        <taxon>Kosmotogales</taxon>
        <taxon>Kosmotogaceae</taxon>
        <taxon>Kosmotoga</taxon>
    </lineage>
</organism>
<proteinExistence type="predicted"/>
<dbReference type="Gene3D" id="1.10.3210.10">
    <property type="entry name" value="Hypothetical protein af1432"/>
    <property type="match status" value="1"/>
</dbReference>
<reference evidence="1 2" key="1">
    <citation type="submission" date="2015-04" db="EMBL/GenBank/DDBJ databases">
        <title>Complete Genome Sequence of Kosmotoga pacifica SLHLJ1.</title>
        <authorList>
            <person name="Jiang L.J."/>
            <person name="Shao Z.Z."/>
            <person name="Jebbar M."/>
        </authorList>
    </citation>
    <scope>NUCLEOTIDE SEQUENCE [LARGE SCALE GENOMIC DNA]</scope>
    <source>
        <strain evidence="1 2">SLHLJ1</strain>
    </source>
</reference>
<evidence type="ECO:0000313" key="1">
    <source>
        <dbReference type="EMBL" id="AKI97841.1"/>
    </source>
</evidence>
<sequence>MGLYQQSLKDLRIAAMLHDIDRVGVPAVILCSHKSHRPAHSQKEALEELRSNAGILYDPDGVSVIESSFKEISSLIKAQTDNN</sequence>
<dbReference type="RefSeq" id="WP_047754976.1">
    <property type="nucleotide sequence ID" value="NZ_CAJUHA010000005.1"/>
</dbReference>
<dbReference type="KEGG" id="kpf:IX53_08495"/>
<dbReference type="EMBL" id="CP011232">
    <property type="protein sequence ID" value="AKI97841.1"/>
    <property type="molecule type" value="Genomic_DNA"/>
</dbReference>
<dbReference type="AlphaFoldDB" id="A0A0G2ZCL5"/>
<evidence type="ECO:0000313" key="2">
    <source>
        <dbReference type="Proteomes" id="UP000035159"/>
    </source>
</evidence>
<name>A0A0G2ZCL5_9BACT</name>
<evidence type="ECO:0008006" key="3">
    <source>
        <dbReference type="Google" id="ProtNLM"/>
    </source>
</evidence>
<dbReference type="STRING" id="1330330.IX53_08495"/>
<dbReference type="PATRIC" id="fig|1330330.3.peg.1727"/>
<protein>
    <recommendedName>
        <fullName evidence="3">HD-GYP domain-containing protein</fullName>
    </recommendedName>
</protein>
<keyword evidence="2" id="KW-1185">Reference proteome</keyword>
<dbReference type="SUPFAM" id="SSF109604">
    <property type="entry name" value="HD-domain/PDEase-like"/>
    <property type="match status" value="1"/>
</dbReference>
<gene>
    <name evidence="1" type="ORF">IX53_08495</name>
</gene>
<dbReference type="Proteomes" id="UP000035159">
    <property type="component" value="Chromosome"/>
</dbReference>
<accession>A0A0G2ZCL5</accession>